<comment type="caution">
    <text evidence="2">The sequence shown here is derived from an EMBL/GenBank/DDBJ whole genome shotgun (WGS) entry which is preliminary data.</text>
</comment>
<protein>
    <submittedName>
        <fullName evidence="2">Uncharacterized protein</fullName>
    </submittedName>
</protein>
<feature type="region of interest" description="Disordered" evidence="1">
    <location>
        <begin position="466"/>
        <end position="491"/>
    </location>
</feature>
<dbReference type="EMBL" id="ONZQ02000002">
    <property type="protein sequence ID" value="SPN99157.1"/>
    <property type="molecule type" value="Genomic_DNA"/>
</dbReference>
<dbReference type="Proteomes" id="UP001187682">
    <property type="component" value="Unassembled WGS sequence"/>
</dbReference>
<evidence type="ECO:0000256" key="1">
    <source>
        <dbReference type="SAM" id="MobiDB-lite"/>
    </source>
</evidence>
<reference evidence="2" key="1">
    <citation type="submission" date="2018-03" db="EMBL/GenBank/DDBJ databases">
        <authorList>
            <person name="Guldener U."/>
        </authorList>
    </citation>
    <scope>NUCLEOTIDE SEQUENCE</scope>
</reference>
<dbReference type="Pfam" id="PF01986">
    <property type="entry name" value="DUF123"/>
    <property type="match status" value="1"/>
</dbReference>
<dbReference type="InterPro" id="IPR002837">
    <property type="entry name" value="DUF123"/>
</dbReference>
<name>A0AAE8MS16_9PEZI</name>
<accession>A0AAE8MS16</accession>
<sequence length="491" mass="54092">MPLPKTIMGRRIGEFPSRDISDFFRAKGPAQTPSAVEAKTQTPSAVGAKTQTPSAVEAEAQTPSTVGAKTQTPSAVEAEAQTPSTVEAKAQTPSAVKAKAPDTLPQSSLAVEVSTSITQFGTPSVPVTQAAASAGSDNAKITDTSIEEKLKDHFNLSVKEIGELITSAGHLRPRFDENRPHDQVVVSFFTKEITAILNSEDDEVANTARAVLSCFPAEHWAMALEEETGDLLKEFLGRDRPPTVEEWKRLGRVSSRRVGTYLKLLVVPKNFKQAGTYAYSGSATGEDGLIGRVNSHKRPIPKNRKNKAPRIDVLREDNPGSTDTWLILLEIEDSDVETDLTKRMCNKMLAMLAEAIYSTLLSTWFNPAEKRAGIWAVDTIYWKGTNFAPPLSQLSVTVASFPKGLAAARKSKKEAEKRAARKAAMTDEEIEAEAVVRRAKYKADKAAWSPEKLAEHRAYNKRKFLERQAKMSPGERREWLAKERERAKKYR</sequence>
<organism evidence="2 3">
    <name type="scientific">Cephalotrichum gorgonifer</name>
    <dbReference type="NCBI Taxonomy" id="2041049"/>
    <lineage>
        <taxon>Eukaryota</taxon>
        <taxon>Fungi</taxon>
        <taxon>Dikarya</taxon>
        <taxon>Ascomycota</taxon>
        <taxon>Pezizomycotina</taxon>
        <taxon>Sordariomycetes</taxon>
        <taxon>Hypocreomycetidae</taxon>
        <taxon>Microascales</taxon>
        <taxon>Microascaceae</taxon>
        <taxon>Cephalotrichum</taxon>
    </lineage>
</organism>
<dbReference type="AlphaFoldDB" id="A0AAE8MS16"/>
<feature type="region of interest" description="Disordered" evidence="1">
    <location>
        <begin position="24"/>
        <end position="101"/>
    </location>
</feature>
<evidence type="ECO:0000313" key="3">
    <source>
        <dbReference type="Proteomes" id="UP001187682"/>
    </source>
</evidence>
<proteinExistence type="predicted"/>
<gene>
    <name evidence="2" type="ORF">DNG_02192</name>
</gene>
<feature type="compositionally biased region" description="Polar residues" evidence="1">
    <location>
        <begin position="31"/>
        <end position="54"/>
    </location>
</feature>
<evidence type="ECO:0000313" key="2">
    <source>
        <dbReference type="EMBL" id="SPN99157.1"/>
    </source>
</evidence>
<keyword evidence="3" id="KW-1185">Reference proteome</keyword>
<feature type="compositionally biased region" description="Polar residues" evidence="1">
    <location>
        <begin position="61"/>
        <end position="74"/>
    </location>
</feature>